<dbReference type="FunFam" id="3.30.565.10:FF:000006">
    <property type="entry name" value="Sensor histidine kinase WalK"/>
    <property type="match status" value="1"/>
</dbReference>
<dbReference type="GO" id="GO:0000155">
    <property type="term" value="F:phosphorelay sensor kinase activity"/>
    <property type="evidence" value="ECO:0007669"/>
    <property type="project" value="InterPro"/>
</dbReference>
<name>A0A3E2NTK9_9SPHI</name>
<evidence type="ECO:0000256" key="6">
    <source>
        <dbReference type="SAM" id="Coils"/>
    </source>
</evidence>
<gene>
    <name evidence="9" type="ORF">DYU05_01260</name>
</gene>
<dbReference type="InterPro" id="IPR036097">
    <property type="entry name" value="HisK_dim/P_sf"/>
</dbReference>
<dbReference type="InterPro" id="IPR003594">
    <property type="entry name" value="HATPase_dom"/>
</dbReference>
<dbReference type="EMBL" id="QWDE01000001">
    <property type="protein sequence ID" value="RFZ84287.1"/>
    <property type="molecule type" value="Genomic_DNA"/>
</dbReference>
<evidence type="ECO:0000256" key="3">
    <source>
        <dbReference type="ARBA" id="ARBA00022553"/>
    </source>
</evidence>
<sequence length="526" mass="58598">MDQPVQPLSNDTLLQVLALSKDATAVYVSEDIYIRFANDAMINFWGKDRSVIGKTLEDAVPELEGQPFIDLLKNVWRTGQTYVAENTPANLVVNGELQTFYFDFEYRAILDEQGKTYCLLHTARDVTSQYFGLLREQNLSAALSASNADLMNTNQELAALTSELMQSNELLSTVNDNLTTSERQLQFTIDAAELATWDLDPNTFRFTGNDRLKSWFGLAADDEIELERATNQIPVADRKKVDAAIAEALRYESGGNYDVEYAIINPVDSKTRYVRAKGKAEFNANKQPTRFSGILQDVTVEKLEEQRKDDFISIASHELKTPITTLKASLQLMDKIKNVPGQAMTPKLIMQSRKSVERVSILVDELLNVAKLQHGELNLNKTPFVLSQLLNAACNPIAIMGKHKISISGELELEVNADEHRIDQVITNLLNNAVKYAPDSEVISLSIDLIDGMVKVSVTDTGPGIPKEKIPHLFDRYYRVDSAGYQVSGLGLGLYISSEIVKRHGGTIHADSELGKGTTFWFTLPL</sequence>
<keyword evidence="4" id="KW-0808">Transferase</keyword>
<dbReference type="PANTHER" id="PTHR43547">
    <property type="entry name" value="TWO-COMPONENT HISTIDINE KINASE"/>
    <property type="match status" value="1"/>
</dbReference>
<dbReference type="InterPro" id="IPR004358">
    <property type="entry name" value="Sig_transdc_His_kin-like_C"/>
</dbReference>
<evidence type="ECO:0000313" key="10">
    <source>
        <dbReference type="Proteomes" id="UP000260823"/>
    </source>
</evidence>
<dbReference type="Gene3D" id="1.10.287.130">
    <property type="match status" value="1"/>
</dbReference>
<evidence type="ECO:0000256" key="2">
    <source>
        <dbReference type="ARBA" id="ARBA00012438"/>
    </source>
</evidence>
<dbReference type="PRINTS" id="PR00344">
    <property type="entry name" value="BCTRLSENSOR"/>
</dbReference>
<dbReference type="InterPro" id="IPR013656">
    <property type="entry name" value="PAS_4"/>
</dbReference>
<dbReference type="PROSITE" id="PS50113">
    <property type="entry name" value="PAC"/>
    <property type="match status" value="1"/>
</dbReference>
<dbReference type="InterPro" id="IPR005467">
    <property type="entry name" value="His_kinase_dom"/>
</dbReference>
<dbReference type="Pfam" id="PF02518">
    <property type="entry name" value="HATPase_c"/>
    <property type="match status" value="1"/>
</dbReference>
<dbReference type="SUPFAM" id="SSF55785">
    <property type="entry name" value="PYP-like sensor domain (PAS domain)"/>
    <property type="match status" value="2"/>
</dbReference>
<evidence type="ECO:0000256" key="4">
    <source>
        <dbReference type="ARBA" id="ARBA00022679"/>
    </source>
</evidence>
<keyword evidence="5" id="KW-0418">Kinase</keyword>
<proteinExistence type="predicted"/>
<dbReference type="CDD" id="cd00075">
    <property type="entry name" value="HATPase"/>
    <property type="match status" value="1"/>
</dbReference>
<dbReference type="PANTHER" id="PTHR43547:SF2">
    <property type="entry name" value="HYBRID SIGNAL TRANSDUCTION HISTIDINE KINASE C"/>
    <property type="match status" value="1"/>
</dbReference>
<dbReference type="Gene3D" id="2.10.70.100">
    <property type="match status" value="1"/>
</dbReference>
<comment type="caution">
    <text evidence="9">The sequence shown here is derived from an EMBL/GenBank/DDBJ whole genome shotgun (WGS) entry which is preliminary data.</text>
</comment>
<keyword evidence="3" id="KW-0597">Phosphoprotein</keyword>
<evidence type="ECO:0000256" key="5">
    <source>
        <dbReference type="ARBA" id="ARBA00022777"/>
    </source>
</evidence>
<dbReference type="Gene3D" id="3.30.565.10">
    <property type="entry name" value="Histidine kinase-like ATPase, C-terminal domain"/>
    <property type="match status" value="1"/>
</dbReference>
<feature type="domain" description="PAC" evidence="8">
    <location>
        <begin position="257"/>
        <end position="310"/>
    </location>
</feature>
<keyword evidence="10" id="KW-1185">Reference proteome</keyword>
<dbReference type="Gene3D" id="3.30.450.20">
    <property type="entry name" value="PAS domain"/>
    <property type="match status" value="2"/>
</dbReference>
<dbReference type="RefSeq" id="WP_117381177.1">
    <property type="nucleotide sequence ID" value="NZ_QWDE01000001.1"/>
</dbReference>
<dbReference type="SUPFAM" id="SSF55874">
    <property type="entry name" value="ATPase domain of HSP90 chaperone/DNA topoisomerase II/histidine kinase"/>
    <property type="match status" value="1"/>
</dbReference>
<evidence type="ECO:0000313" key="9">
    <source>
        <dbReference type="EMBL" id="RFZ84287.1"/>
    </source>
</evidence>
<dbReference type="Pfam" id="PF08447">
    <property type="entry name" value="PAS_3"/>
    <property type="match status" value="1"/>
</dbReference>
<dbReference type="CDD" id="cd00082">
    <property type="entry name" value="HisKA"/>
    <property type="match status" value="1"/>
</dbReference>
<protein>
    <recommendedName>
        <fullName evidence="2">histidine kinase</fullName>
        <ecNumber evidence="2">2.7.13.3</ecNumber>
    </recommendedName>
</protein>
<dbReference type="SMART" id="SM00388">
    <property type="entry name" value="HisKA"/>
    <property type="match status" value="1"/>
</dbReference>
<dbReference type="AlphaFoldDB" id="A0A3E2NTK9"/>
<evidence type="ECO:0000256" key="1">
    <source>
        <dbReference type="ARBA" id="ARBA00000085"/>
    </source>
</evidence>
<keyword evidence="6" id="KW-0175">Coiled coil</keyword>
<dbReference type="Pfam" id="PF08448">
    <property type="entry name" value="PAS_4"/>
    <property type="match status" value="1"/>
</dbReference>
<dbReference type="EC" id="2.7.13.3" evidence="2"/>
<dbReference type="InterPro" id="IPR000700">
    <property type="entry name" value="PAS-assoc_C"/>
</dbReference>
<dbReference type="InterPro" id="IPR003661">
    <property type="entry name" value="HisK_dim/P_dom"/>
</dbReference>
<feature type="coiled-coil region" evidence="6">
    <location>
        <begin position="143"/>
        <end position="170"/>
    </location>
</feature>
<dbReference type="Proteomes" id="UP000260823">
    <property type="component" value="Unassembled WGS sequence"/>
</dbReference>
<feature type="domain" description="Histidine kinase" evidence="7">
    <location>
        <begin position="314"/>
        <end position="526"/>
    </location>
</feature>
<dbReference type="SUPFAM" id="SSF47384">
    <property type="entry name" value="Homodimeric domain of signal transducing histidine kinase"/>
    <property type="match status" value="1"/>
</dbReference>
<comment type="catalytic activity">
    <reaction evidence="1">
        <text>ATP + protein L-histidine = ADP + protein N-phospho-L-histidine.</text>
        <dbReference type="EC" id="2.7.13.3"/>
    </reaction>
</comment>
<accession>A0A3E2NTK9</accession>
<dbReference type="SMART" id="SM00387">
    <property type="entry name" value="HATPase_c"/>
    <property type="match status" value="1"/>
</dbReference>
<dbReference type="OrthoDB" id="9813151at2"/>
<dbReference type="InterPro" id="IPR035965">
    <property type="entry name" value="PAS-like_dom_sf"/>
</dbReference>
<evidence type="ECO:0000259" key="7">
    <source>
        <dbReference type="PROSITE" id="PS50109"/>
    </source>
</evidence>
<organism evidence="9 10">
    <name type="scientific">Mucilaginibacter terrenus</name>
    <dbReference type="NCBI Taxonomy" id="2482727"/>
    <lineage>
        <taxon>Bacteria</taxon>
        <taxon>Pseudomonadati</taxon>
        <taxon>Bacteroidota</taxon>
        <taxon>Sphingobacteriia</taxon>
        <taxon>Sphingobacteriales</taxon>
        <taxon>Sphingobacteriaceae</taxon>
        <taxon>Mucilaginibacter</taxon>
    </lineage>
</organism>
<dbReference type="InterPro" id="IPR013655">
    <property type="entry name" value="PAS_fold_3"/>
</dbReference>
<reference evidence="9 10" key="1">
    <citation type="submission" date="2018-08" db="EMBL/GenBank/DDBJ databases">
        <title>Mucilaginibacter terrae sp. nov., isolated from manganese diggings.</title>
        <authorList>
            <person name="Huang Y."/>
            <person name="Zhou Z."/>
        </authorList>
    </citation>
    <scope>NUCLEOTIDE SEQUENCE [LARGE SCALE GENOMIC DNA]</scope>
    <source>
        <strain evidence="9 10">ZH6</strain>
    </source>
</reference>
<dbReference type="PROSITE" id="PS50109">
    <property type="entry name" value="HIS_KIN"/>
    <property type="match status" value="1"/>
</dbReference>
<dbReference type="InterPro" id="IPR036890">
    <property type="entry name" value="HATPase_C_sf"/>
</dbReference>
<dbReference type="Pfam" id="PF00512">
    <property type="entry name" value="HisKA"/>
    <property type="match status" value="1"/>
</dbReference>
<evidence type="ECO:0000259" key="8">
    <source>
        <dbReference type="PROSITE" id="PS50113"/>
    </source>
</evidence>